<evidence type="ECO:0000313" key="3">
    <source>
        <dbReference type="Proteomes" id="UP000216454"/>
    </source>
</evidence>
<feature type="transmembrane region" description="Helical" evidence="1">
    <location>
        <begin position="167"/>
        <end position="186"/>
    </location>
</feature>
<protein>
    <submittedName>
        <fullName evidence="2">Uncharacterized protein</fullName>
    </submittedName>
</protein>
<feature type="transmembrane region" description="Helical" evidence="1">
    <location>
        <begin position="102"/>
        <end position="121"/>
    </location>
</feature>
<keyword evidence="1" id="KW-0472">Membrane</keyword>
<keyword evidence="3" id="KW-1185">Reference proteome</keyword>
<name>A0A261ERF5_9BIFI</name>
<proteinExistence type="predicted"/>
<feature type="transmembrane region" description="Helical" evidence="1">
    <location>
        <begin position="236"/>
        <end position="256"/>
    </location>
</feature>
<evidence type="ECO:0000313" key="2">
    <source>
        <dbReference type="EMBL" id="OZG49438.1"/>
    </source>
</evidence>
<feature type="transmembrane region" description="Helical" evidence="1">
    <location>
        <begin position="44"/>
        <end position="61"/>
    </location>
</feature>
<keyword evidence="1" id="KW-1133">Transmembrane helix</keyword>
<dbReference type="OrthoDB" id="3249283at2"/>
<dbReference type="AlphaFoldDB" id="A0A261ERF5"/>
<dbReference type="EMBL" id="MWWQ01000014">
    <property type="protein sequence ID" value="OZG49438.1"/>
    <property type="molecule type" value="Genomic_DNA"/>
</dbReference>
<keyword evidence="1" id="KW-0812">Transmembrane</keyword>
<sequence>MVESLKLFVKLFVRTYVYWVGLILGFAIVPGSLLFTAGVAPVNTPLWLVPFAGLLLFVIDRPSTWEPPLWRALLIRASGAGFAATMLIAFEVVYRSQHWSETLLSFGLGWIVFTVVGHMLMGSSARSGAPAHTIRDAIRIYATWIGICYGIFYIPAAGLAAAGTLLMVLPLYGTFLTGLVLLIVDPPRRWPQPRVKALWMRLLSSGAAALLLVVTYSFYRDTDTHEIFAGDWQENLVFFMGAWALYAVVAGVTYLTRGPGHEAYDKLSR</sequence>
<dbReference type="Proteomes" id="UP000216454">
    <property type="component" value="Unassembled WGS sequence"/>
</dbReference>
<reference evidence="2 3" key="1">
    <citation type="journal article" date="2017" name="BMC Genomics">
        <title>Comparative genomic and phylogenomic analyses of the Bifidobacteriaceae family.</title>
        <authorList>
            <person name="Lugli G.A."/>
            <person name="Milani C."/>
            <person name="Turroni F."/>
            <person name="Duranti S."/>
            <person name="Mancabelli L."/>
            <person name="Mangifesta M."/>
            <person name="Ferrario C."/>
            <person name="Modesto M."/>
            <person name="Mattarelli P."/>
            <person name="Jiri K."/>
            <person name="van Sinderen D."/>
            <person name="Ventura M."/>
        </authorList>
    </citation>
    <scope>NUCLEOTIDE SEQUENCE [LARGE SCALE GENOMIC DNA]</scope>
    <source>
        <strain evidence="2 3">DSM 24744</strain>
    </source>
</reference>
<organism evidence="2 3">
    <name type="scientific">Pseudoscardovia suis</name>
    <dbReference type="NCBI Taxonomy" id="987063"/>
    <lineage>
        <taxon>Bacteria</taxon>
        <taxon>Bacillati</taxon>
        <taxon>Actinomycetota</taxon>
        <taxon>Actinomycetes</taxon>
        <taxon>Bifidobacteriales</taxon>
        <taxon>Bifidobacteriaceae</taxon>
        <taxon>Pseudoscardovia</taxon>
    </lineage>
</organism>
<gene>
    <name evidence="2" type="ORF">PSSU_1262</name>
</gene>
<feature type="transmembrane region" description="Helical" evidence="1">
    <location>
        <begin position="16"/>
        <end position="38"/>
    </location>
</feature>
<feature type="transmembrane region" description="Helical" evidence="1">
    <location>
        <begin position="141"/>
        <end position="161"/>
    </location>
</feature>
<comment type="caution">
    <text evidence="2">The sequence shown here is derived from an EMBL/GenBank/DDBJ whole genome shotgun (WGS) entry which is preliminary data.</text>
</comment>
<accession>A0A261ERF5</accession>
<feature type="transmembrane region" description="Helical" evidence="1">
    <location>
        <begin position="198"/>
        <end position="216"/>
    </location>
</feature>
<feature type="transmembrane region" description="Helical" evidence="1">
    <location>
        <begin position="73"/>
        <end position="90"/>
    </location>
</feature>
<evidence type="ECO:0000256" key="1">
    <source>
        <dbReference type="SAM" id="Phobius"/>
    </source>
</evidence>